<accession>S3C7N3</accession>
<dbReference type="OrthoDB" id="2124888at2759"/>
<gene>
    <name evidence="2" type="ORF">F503_00744</name>
</gene>
<dbReference type="Pfam" id="PF06127">
    <property type="entry name" value="Mpo1-like"/>
    <property type="match status" value="1"/>
</dbReference>
<dbReference type="GO" id="GO:0016020">
    <property type="term" value="C:membrane"/>
    <property type="evidence" value="ECO:0007669"/>
    <property type="project" value="GOC"/>
</dbReference>
<dbReference type="GO" id="GO:0046521">
    <property type="term" value="P:sphingoid catabolic process"/>
    <property type="evidence" value="ECO:0007669"/>
    <property type="project" value="TreeGrafter"/>
</dbReference>
<dbReference type="VEuPathDB" id="FungiDB:F503_00744"/>
<dbReference type="EMBL" id="KE148149">
    <property type="protein sequence ID" value="EPE07961.1"/>
    <property type="molecule type" value="Genomic_DNA"/>
</dbReference>
<feature type="transmembrane region" description="Helical" evidence="1">
    <location>
        <begin position="141"/>
        <end position="162"/>
    </location>
</feature>
<evidence type="ECO:0000313" key="3">
    <source>
        <dbReference type="Proteomes" id="UP000016923"/>
    </source>
</evidence>
<dbReference type="GO" id="GO:0005783">
    <property type="term" value="C:endoplasmic reticulum"/>
    <property type="evidence" value="ECO:0007669"/>
    <property type="project" value="TreeGrafter"/>
</dbReference>
<keyword evidence="1" id="KW-0472">Membrane</keyword>
<dbReference type="PANTHER" id="PTHR28026:SF9">
    <property type="entry name" value="2-HYDROXY-PALMITIC ACID DIOXYGENASE MPO1"/>
    <property type="match status" value="1"/>
</dbReference>
<name>S3C7N3_OPHP1</name>
<keyword evidence="3" id="KW-1185">Reference proteome</keyword>
<sequence length="194" mass="21431">MSLDLEKHLVFYGSYHHNNINIKIHMCCVPLILFTGFWMAANSPTIIPLPTWLTIPNLPLNLCTLAALTWGSLYVLLEPVAGTALALICLGAAAVGNHMLANFDAHTVNTYSAATHIAAWILQFIGHGTFEGRAPALVDNLFQAIFLAPLFVWLELLFAFGYRQELQGRVEKEVRKEIAKFQAAKAAKRNDKAA</sequence>
<dbReference type="Proteomes" id="UP000016923">
    <property type="component" value="Unassembled WGS sequence"/>
</dbReference>
<evidence type="ECO:0008006" key="4">
    <source>
        <dbReference type="Google" id="ProtNLM"/>
    </source>
</evidence>
<dbReference type="OMA" id="IQFIGHY"/>
<proteinExistence type="predicted"/>
<reference evidence="2 3" key="1">
    <citation type="journal article" date="2013" name="BMC Genomics">
        <title>The genome and transcriptome of the pine saprophyte Ophiostoma piceae, and a comparison with the bark beetle-associated pine pathogen Grosmannia clavigera.</title>
        <authorList>
            <person name="Haridas S."/>
            <person name="Wang Y."/>
            <person name="Lim L."/>
            <person name="Massoumi Alamouti S."/>
            <person name="Jackman S."/>
            <person name="Docking R."/>
            <person name="Robertson G."/>
            <person name="Birol I."/>
            <person name="Bohlmann J."/>
            <person name="Breuil C."/>
        </authorList>
    </citation>
    <scope>NUCLEOTIDE SEQUENCE [LARGE SCALE GENOMIC DNA]</scope>
    <source>
        <strain evidence="2 3">UAMH 11346</strain>
    </source>
</reference>
<dbReference type="PANTHER" id="PTHR28026">
    <property type="entry name" value="DUF962 DOMAIN PROTEIN (AFU_ORTHOLOGUE AFUA_8G05310)"/>
    <property type="match status" value="1"/>
</dbReference>
<keyword evidence="1" id="KW-0812">Transmembrane</keyword>
<feature type="transmembrane region" description="Helical" evidence="1">
    <location>
        <begin position="84"/>
        <end position="101"/>
    </location>
</feature>
<dbReference type="HOGENOM" id="CLU_081702_1_1_1"/>
<dbReference type="AlphaFoldDB" id="S3C7N3"/>
<keyword evidence="1" id="KW-1133">Transmembrane helix</keyword>
<protein>
    <recommendedName>
        <fullName evidence="4">Duf962 domain-containing protein</fullName>
    </recommendedName>
</protein>
<evidence type="ECO:0000256" key="1">
    <source>
        <dbReference type="SAM" id="Phobius"/>
    </source>
</evidence>
<dbReference type="InterPro" id="IPR009305">
    <property type="entry name" value="Mpo1-like"/>
</dbReference>
<organism evidence="2 3">
    <name type="scientific">Ophiostoma piceae (strain UAMH 11346)</name>
    <name type="common">Sap stain fungus</name>
    <dbReference type="NCBI Taxonomy" id="1262450"/>
    <lineage>
        <taxon>Eukaryota</taxon>
        <taxon>Fungi</taxon>
        <taxon>Dikarya</taxon>
        <taxon>Ascomycota</taxon>
        <taxon>Pezizomycotina</taxon>
        <taxon>Sordariomycetes</taxon>
        <taxon>Sordariomycetidae</taxon>
        <taxon>Ophiostomatales</taxon>
        <taxon>Ophiostomataceae</taxon>
        <taxon>Ophiostoma</taxon>
    </lineage>
</organism>
<evidence type="ECO:0000313" key="2">
    <source>
        <dbReference type="EMBL" id="EPE07961.1"/>
    </source>
</evidence>
<dbReference type="eggNOG" id="KOG3292">
    <property type="taxonomic scope" value="Eukaryota"/>
</dbReference>